<dbReference type="GO" id="GO:0005506">
    <property type="term" value="F:iron ion binding"/>
    <property type="evidence" value="ECO:0007669"/>
    <property type="project" value="InterPro"/>
</dbReference>
<feature type="binding site" description="axial binding residue" evidence="12">
    <location>
        <position position="444"/>
    </location>
    <ligand>
        <name>heme</name>
        <dbReference type="ChEBI" id="CHEBI:30413"/>
    </ligand>
    <ligandPart>
        <name>Fe</name>
        <dbReference type="ChEBI" id="CHEBI:18248"/>
    </ligandPart>
</feature>
<gene>
    <name evidence="14" type="ORF">GCG54_00014750</name>
</gene>
<accession>A0A8H4CD23</accession>
<keyword evidence="11" id="KW-0472">Membrane</keyword>
<evidence type="ECO:0000256" key="8">
    <source>
        <dbReference type="ARBA" id="ARBA00023002"/>
    </source>
</evidence>
<dbReference type="InterPro" id="IPR001128">
    <property type="entry name" value="Cyt_P450"/>
</dbReference>
<keyword evidence="10 13" id="KW-0503">Monooxygenase</keyword>
<comment type="subcellular location">
    <subcellularLocation>
        <location evidence="2">Membrane</location>
    </subcellularLocation>
</comment>
<keyword evidence="9 12" id="KW-0408">Iron</keyword>
<dbReference type="AlphaFoldDB" id="A0A8H4CD23"/>
<dbReference type="GO" id="GO:0004497">
    <property type="term" value="F:monooxygenase activity"/>
    <property type="evidence" value="ECO:0007669"/>
    <property type="project" value="UniProtKB-KW"/>
</dbReference>
<protein>
    <submittedName>
        <fullName evidence="14">Cytochrome P450 monooxygenase FUM2</fullName>
    </submittedName>
</protein>
<dbReference type="InterPro" id="IPR017972">
    <property type="entry name" value="Cyt_P450_CS"/>
</dbReference>
<dbReference type="GeneID" id="69021858"/>
<evidence type="ECO:0000256" key="12">
    <source>
        <dbReference type="PIRSR" id="PIRSR602401-1"/>
    </source>
</evidence>
<evidence type="ECO:0000256" key="1">
    <source>
        <dbReference type="ARBA" id="ARBA00001971"/>
    </source>
</evidence>
<dbReference type="GO" id="GO:0020037">
    <property type="term" value="F:heme binding"/>
    <property type="evidence" value="ECO:0007669"/>
    <property type="project" value="InterPro"/>
</dbReference>
<keyword evidence="7" id="KW-1133">Transmembrane helix</keyword>
<keyword evidence="4 12" id="KW-0349">Heme</keyword>
<reference evidence="14" key="1">
    <citation type="journal article" date="2020" name="Phytopathology">
        <title>Genome sequence and comparative analysis of Colletotrichum gloeosporioides isolated from Liriodendron leaves.</title>
        <authorList>
            <person name="Fu F.F."/>
            <person name="Hao Z."/>
            <person name="Wang P."/>
            <person name="Lu Y."/>
            <person name="Xue L.J."/>
            <person name="Wei G."/>
            <person name="Tian Y."/>
            <person name="Baishi H."/>
            <person name="Xu H."/>
            <person name="Shi J."/>
            <person name="Cheng T."/>
            <person name="Wang G."/>
            <person name="Yi Y."/>
            <person name="Chen J."/>
        </authorList>
    </citation>
    <scope>NUCLEOTIDE SEQUENCE</scope>
    <source>
        <strain evidence="14">Lc1</strain>
    </source>
</reference>
<dbReference type="PRINTS" id="PR00463">
    <property type="entry name" value="EP450I"/>
</dbReference>
<evidence type="ECO:0000256" key="3">
    <source>
        <dbReference type="ARBA" id="ARBA00010617"/>
    </source>
</evidence>
<evidence type="ECO:0000256" key="4">
    <source>
        <dbReference type="ARBA" id="ARBA00022617"/>
    </source>
</evidence>
<keyword evidence="15" id="KW-1185">Reference proteome</keyword>
<organism evidence="14 15">
    <name type="scientific">Colletotrichum gloeosporioides</name>
    <name type="common">Anthracnose fungus</name>
    <name type="synonym">Glomerella cingulata</name>
    <dbReference type="NCBI Taxonomy" id="474922"/>
    <lineage>
        <taxon>Eukaryota</taxon>
        <taxon>Fungi</taxon>
        <taxon>Dikarya</taxon>
        <taxon>Ascomycota</taxon>
        <taxon>Pezizomycotina</taxon>
        <taxon>Sordariomycetes</taxon>
        <taxon>Hypocreomycetidae</taxon>
        <taxon>Glomerellales</taxon>
        <taxon>Glomerellaceae</taxon>
        <taxon>Colletotrichum</taxon>
        <taxon>Colletotrichum gloeosporioides species complex</taxon>
    </lineage>
</organism>
<comment type="similarity">
    <text evidence="3 13">Belongs to the cytochrome P450 family.</text>
</comment>
<evidence type="ECO:0000256" key="6">
    <source>
        <dbReference type="ARBA" id="ARBA00022723"/>
    </source>
</evidence>
<sequence>MMSMRYSTALIAVSTIAVASYFLVICIYRLVFHPLAKFPGPKLAAISDLWYALAWTSGRHPFIMEKAHLKYGQSLLQIMYREVVRIAPNELSFATVPAYRDIYGHTMKGKRPFYKTSWYQTTGDQPDIVTVLDPQEHTRQRRYLAHAFSAKALHDQEVVIHRYVDLFLAQLGRIGCAGGPGINMEEAFTWLTFDIIGDLTFGESFDAVGQGKTNVWVSIIIDGGYFNMLSSLRRRLPLMNLILPFMLPKDSAAKYAMHNRLTGEKLDKRLEMGDSAHRDDFFSYILRKGGNEVSRAELVNQSSTLIVGGSETTATCLLALAYYLLKDRTRLDKLSEEVRNAFGSVEEITGESASRLPYLNAVIEESLRIFSPASFGLPRTCPGAVIDGHMIPEGVTVSVDQWATSHSPRYWKDPYSFIPERWLDDSYGDNKEASQPFSKGPRACLGSNLAYLEMKIIVAKMVFLYDWELVSKEVDLMGQARLFLMWKKPALMVRFHRREDLPKTD</sequence>
<dbReference type="PANTHER" id="PTHR24305">
    <property type="entry name" value="CYTOCHROME P450"/>
    <property type="match status" value="1"/>
</dbReference>
<evidence type="ECO:0000256" key="5">
    <source>
        <dbReference type="ARBA" id="ARBA00022692"/>
    </source>
</evidence>
<evidence type="ECO:0000256" key="7">
    <source>
        <dbReference type="ARBA" id="ARBA00022989"/>
    </source>
</evidence>
<keyword evidence="6 12" id="KW-0479">Metal-binding</keyword>
<dbReference type="InterPro" id="IPR002401">
    <property type="entry name" value="Cyt_P450_E_grp-I"/>
</dbReference>
<dbReference type="GO" id="GO:0016705">
    <property type="term" value="F:oxidoreductase activity, acting on paired donors, with incorporation or reduction of molecular oxygen"/>
    <property type="evidence" value="ECO:0007669"/>
    <property type="project" value="InterPro"/>
</dbReference>
<dbReference type="Gene3D" id="1.10.630.10">
    <property type="entry name" value="Cytochrome P450"/>
    <property type="match status" value="1"/>
</dbReference>
<dbReference type="PROSITE" id="PS00086">
    <property type="entry name" value="CYTOCHROME_P450"/>
    <property type="match status" value="1"/>
</dbReference>
<comment type="cofactor">
    <cofactor evidence="1 12">
        <name>heme</name>
        <dbReference type="ChEBI" id="CHEBI:30413"/>
    </cofactor>
</comment>
<proteinExistence type="inferred from homology"/>
<dbReference type="RefSeq" id="XP_045260693.1">
    <property type="nucleotide sequence ID" value="XM_045414571.1"/>
</dbReference>
<dbReference type="Proteomes" id="UP000613401">
    <property type="component" value="Unassembled WGS sequence"/>
</dbReference>
<dbReference type="InterPro" id="IPR036396">
    <property type="entry name" value="Cyt_P450_sf"/>
</dbReference>
<evidence type="ECO:0000256" key="9">
    <source>
        <dbReference type="ARBA" id="ARBA00023004"/>
    </source>
</evidence>
<evidence type="ECO:0000313" key="15">
    <source>
        <dbReference type="Proteomes" id="UP000613401"/>
    </source>
</evidence>
<dbReference type="PANTHER" id="PTHR24305:SF210">
    <property type="entry name" value="CYTOCHROME P450 MONOOXYGENASE ASQL-RELATED"/>
    <property type="match status" value="1"/>
</dbReference>
<dbReference type="EMBL" id="WVTB01000066">
    <property type="protein sequence ID" value="KAF3801534.1"/>
    <property type="molecule type" value="Genomic_DNA"/>
</dbReference>
<comment type="caution">
    <text evidence="14">The sequence shown here is derived from an EMBL/GenBank/DDBJ whole genome shotgun (WGS) entry which is preliminary data.</text>
</comment>
<keyword evidence="5" id="KW-0812">Transmembrane</keyword>
<evidence type="ECO:0000313" key="14">
    <source>
        <dbReference type="EMBL" id="KAF3801534.1"/>
    </source>
</evidence>
<name>A0A8H4CD23_COLGL</name>
<dbReference type="GO" id="GO:0016020">
    <property type="term" value="C:membrane"/>
    <property type="evidence" value="ECO:0007669"/>
    <property type="project" value="UniProtKB-SubCell"/>
</dbReference>
<reference evidence="14" key="2">
    <citation type="submission" date="2020-03" db="EMBL/GenBank/DDBJ databases">
        <authorList>
            <person name="Fu F.-F."/>
            <person name="Chen J."/>
        </authorList>
    </citation>
    <scope>NUCLEOTIDE SEQUENCE</scope>
    <source>
        <strain evidence="14">Lc1</strain>
    </source>
</reference>
<evidence type="ECO:0000256" key="13">
    <source>
        <dbReference type="RuleBase" id="RU000461"/>
    </source>
</evidence>
<evidence type="ECO:0000256" key="10">
    <source>
        <dbReference type="ARBA" id="ARBA00023033"/>
    </source>
</evidence>
<dbReference type="SUPFAM" id="SSF48264">
    <property type="entry name" value="Cytochrome P450"/>
    <property type="match status" value="1"/>
</dbReference>
<dbReference type="Pfam" id="PF00067">
    <property type="entry name" value="p450"/>
    <property type="match status" value="1"/>
</dbReference>
<keyword evidence="8 13" id="KW-0560">Oxidoreductase</keyword>
<dbReference type="FunFam" id="1.10.630.10:FF:000158">
    <property type="entry name" value="Cytochrome P450, putative (Eurofung)"/>
    <property type="match status" value="1"/>
</dbReference>
<dbReference type="CDD" id="cd11058">
    <property type="entry name" value="CYP60B-like"/>
    <property type="match status" value="1"/>
</dbReference>
<dbReference type="InterPro" id="IPR050121">
    <property type="entry name" value="Cytochrome_P450_monoxygenase"/>
</dbReference>
<dbReference type="PRINTS" id="PR00385">
    <property type="entry name" value="P450"/>
</dbReference>
<evidence type="ECO:0000256" key="11">
    <source>
        <dbReference type="ARBA" id="ARBA00023136"/>
    </source>
</evidence>
<evidence type="ECO:0000256" key="2">
    <source>
        <dbReference type="ARBA" id="ARBA00004370"/>
    </source>
</evidence>